<gene>
    <name evidence="5" type="ORF">M438DRAFT_350200</name>
</gene>
<evidence type="ECO:0000313" key="6">
    <source>
        <dbReference type="Proteomes" id="UP000030706"/>
    </source>
</evidence>
<dbReference type="GO" id="GO:0008270">
    <property type="term" value="F:zinc ion binding"/>
    <property type="evidence" value="ECO:0007669"/>
    <property type="project" value="InterPro"/>
</dbReference>
<dbReference type="InterPro" id="IPR001138">
    <property type="entry name" value="Zn2Cys6_DnaBD"/>
</dbReference>
<organism evidence="5 6">
    <name type="scientific">Aureobasidium pullulans EXF-150</name>
    <dbReference type="NCBI Taxonomy" id="1043002"/>
    <lineage>
        <taxon>Eukaryota</taxon>
        <taxon>Fungi</taxon>
        <taxon>Dikarya</taxon>
        <taxon>Ascomycota</taxon>
        <taxon>Pezizomycotina</taxon>
        <taxon>Dothideomycetes</taxon>
        <taxon>Dothideomycetidae</taxon>
        <taxon>Dothideales</taxon>
        <taxon>Saccotheciaceae</taxon>
        <taxon>Aureobasidium</taxon>
    </lineage>
</organism>
<dbReference type="STRING" id="1043002.A0A074X032"/>
<dbReference type="GO" id="GO:0045944">
    <property type="term" value="P:positive regulation of transcription by RNA polymerase II"/>
    <property type="evidence" value="ECO:0007669"/>
    <property type="project" value="TreeGrafter"/>
</dbReference>
<dbReference type="PROSITE" id="PS00463">
    <property type="entry name" value="ZN2_CY6_FUNGAL_1"/>
    <property type="match status" value="1"/>
</dbReference>
<keyword evidence="2" id="KW-0539">Nucleus</keyword>
<keyword evidence="6" id="KW-1185">Reference proteome</keyword>
<feature type="domain" description="Zn(2)-C6 fungal-type" evidence="4">
    <location>
        <begin position="14"/>
        <end position="44"/>
    </location>
</feature>
<reference evidence="5 6" key="1">
    <citation type="journal article" date="2014" name="BMC Genomics">
        <title>Genome sequencing of four Aureobasidium pullulans varieties: biotechnological potential, stress tolerance, and description of new species.</title>
        <authorList>
            <person name="Gostin Ar C."/>
            <person name="Ohm R.A."/>
            <person name="Kogej T."/>
            <person name="Sonjak S."/>
            <person name="Turk M."/>
            <person name="Zajc J."/>
            <person name="Zalar P."/>
            <person name="Grube M."/>
            <person name="Sun H."/>
            <person name="Han J."/>
            <person name="Sharma A."/>
            <person name="Chiniquy J."/>
            <person name="Ngan C.Y."/>
            <person name="Lipzen A."/>
            <person name="Barry K."/>
            <person name="Grigoriev I.V."/>
            <person name="Gunde-Cimerman N."/>
        </authorList>
    </citation>
    <scope>NUCLEOTIDE SEQUENCE [LARGE SCALE GENOMIC DNA]</scope>
    <source>
        <strain evidence="5 6">EXF-150</strain>
    </source>
</reference>
<sequence>MSRRSSRAVRSKTGCQGCRERHVKCDAASGDCSRCVKRGIPCSRPFDVRYRHSFAEAEYAFSTSQIWTSPSSSLVFVDENAWAPGEIPEKPRATETTVAARSIETLLSEEPDQPRRSLSNTGRSYTPNDELQVAPICPWPDDQSTTHDLTGVSDRFSHGNARSPLSDHFPGETHHVPGQHNLSPRNGSNGLYTPRQTCISTREELHLFRYFVSTVARNLDITDPACHFANEAPLQAQSNQVLAYALLAASARHLSQTTEYSPVIADRYYQQCLELLIPFLDDATAVLSEILLSTIVILRYLEEIDASLAFNPSHRIGTRAFINLQTHNSATDDLRSAAFWLGVRQEVYYAIANQKPTMLQFDRDESDAELEPTHEGAWANRMVMHCVGVVNYCFSPQRQDITSEYDVLLQYCKAWASSLPSSYRPILHQDQGQDTPFPDIAFLSSAVVIGLQHYHLASMLLCAHDPRIPCIGLARISASETVDDGLRNHARMVCGLSVSNDDVAPGFVNASMAISLAGGLFKQEDEREACFGILRKCQKLGWPTEEIEVQLRSSWR</sequence>
<dbReference type="PANTHER" id="PTHR37534">
    <property type="entry name" value="TRANSCRIPTIONAL ACTIVATOR PROTEIN UGA3"/>
    <property type="match status" value="1"/>
</dbReference>
<accession>A0A074X032</accession>
<evidence type="ECO:0000313" key="5">
    <source>
        <dbReference type="EMBL" id="KEQ78810.1"/>
    </source>
</evidence>
<evidence type="ECO:0000259" key="4">
    <source>
        <dbReference type="PROSITE" id="PS50048"/>
    </source>
</evidence>
<proteinExistence type="predicted"/>
<evidence type="ECO:0000256" key="2">
    <source>
        <dbReference type="ARBA" id="ARBA00023242"/>
    </source>
</evidence>
<dbReference type="AlphaFoldDB" id="A0A074X032"/>
<dbReference type="Pfam" id="PF00172">
    <property type="entry name" value="Zn_clus"/>
    <property type="match status" value="1"/>
</dbReference>
<dbReference type="CDD" id="cd00067">
    <property type="entry name" value="GAL4"/>
    <property type="match status" value="1"/>
</dbReference>
<evidence type="ECO:0000256" key="3">
    <source>
        <dbReference type="SAM" id="MobiDB-lite"/>
    </source>
</evidence>
<dbReference type="OrthoDB" id="4525710at2759"/>
<dbReference type="Gene3D" id="4.10.240.10">
    <property type="entry name" value="Zn(2)-C6 fungal-type DNA-binding domain"/>
    <property type="match status" value="1"/>
</dbReference>
<evidence type="ECO:0000256" key="1">
    <source>
        <dbReference type="ARBA" id="ARBA00004123"/>
    </source>
</evidence>
<feature type="region of interest" description="Disordered" evidence="3">
    <location>
        <begin position="170"/>
        <end position="189"/>
    </location>
</feature>
<feature type="compositionally biased region" description="Polar residues" evidence="3">
    <location>
        <begin position="180"/>
        <end position="189"/>
    </location>
</feature>
<dbReference type="GO" id="GO:0000976">
    <property type="term" value="F:transcription cis-regulatory region binding"/>
    <property type="evidence" value="ECO:0007669"/>
    <property type="project" value="TreeGrafter"/>
</dbReference>
<dbReference type="PANTHER" id="PTHR37534:SF2">
    <property type="entry name" value="N-ACETYLTRANSFERASE DOMAIN-CONTAINING PROTEIN"/>
    <property type="match status" value="1"/>
</dbReference>
<dbReference type="Proteomes" id="UP000030706">
    <property type="component" value="Unassembled WGS sequence"/>
</dbReference>
<dbReference type="HOGENOM" id="CLU_008719_1_3_1"/>
<dbReference type="GO" id="GO:0005634">
    <property type="term" value="C:nucleus"/>
    <property type="evidence" value="ECO:0007669"/>
    <property type="project" value="UniProtKB-SubCell"/>
</dbReference>
<dbReference type="RefSeq" id="XP_029754997.1">
    <property type="nucleotide sequence ID" value="XM_029906576.1"/>
</dbReference>
<dbReference type="Pfam" id="PF11951">
    <property type="entry name" value="Fungal_trans_2"/>
    <property type="match status" value="1"/>
</dbReference>
<dbReference type="GO" id="GO:0000981">
    <property type="term" value="F:DNA-binding transcription factor activity, RNA polymerase II-specific"/>
    <property type="evidence" value="ECO:0007669"/>
    <property type="project" value="InterPro"/>
</dbReference>
<protein>
    <recommendedName>
        <fullName evidence="4">Zn(2)-C6 fungal-type domain-containing protein</fullName>
    </recommendedName>
</protein>
<dbReference type="InterPro" id="IPR021858">
    <property type="entry name" value="Fun_TF"/>
</dbReference>
<feature type="compositionally biased region" description="Polar residues" evidence="3">
    <location>
        <begin position="116"/>
        <end position="129"/>
    </location>
</feature>
<dbReference type="SMART" id="SM00066">
    <property type="entry name" value="GAL4"/>
    <property type="match status" value="1"/>
</dbReference>
<comment type="subcellular location">
    <subcellularLocation>
        <location evidence="1">Nucleus</location>
    </subcellularLocation>
</comment>
<name>A0A074X032_AURPU</name>
<dbReference type="GeneID" id="40748882"/>
<dbReference type="InterPro" id="IPR036864">
    <property type="entry name" value="Zn2-C6_fun-type_DNA-bd_sf"/>
</dbReference>
<dbReference type="SUPFAM" id="SSF57701">
    <property type="entry name" value="Zn2/Cys6 DNA-binding domain"/>
    <property type="match status" value="1"/>
</dbReference>
<dbReference type="PROSITE" id="PS50048">
    <property type="entry name" value="ZN2_CY6_FUNGAL_2"/>
    <property type="match status" value="1"/>
</dbReference>
<feature type="region of interest" description="Disordered" evidence="3">
    <location>
        <begin position="105"/>
        <end position="129"/>
    </location>
</feature>
<dbReference type="EMBL" id="KL585014">
    <property type="protein sequence ID" value="KEQ78810.1"/>
    <property type="molecule type" value="Genomic_DNA"/>
</dbReference>